<sequence>MPDSSAFAPAYRPTPQQPLGSGFTAASTAADVIRGLDLTGQVALVTGGYAGLGLETVRALHGAGAHVLVPARDPARAAEAMRDLAGVELETLDLLDPASIDALAARFLASGRPLHLLVLSAGIMANPLARDARGYESQLATNHLGHFQLTGRLWPALVQAQGARVVAVSSRGHRLSPVLFDDPNFERRPYDPWVAYGQSKTANVLFARGLDQRGHAAGIRAFSLHPGSIAGTGLSKYVTPEQLRQMGAVDEAGNIVVEPARGLKTVAQGAATSVWCATSPQLAGLGGVYCEDNDVATTYSPDSSPTPRPMTGVMPYAVAAANADRLWALSEQLTGTIYPLGHRSPSADSPVALK</sequence>
<dbReference type="InterPro" id="IPR002347">
    <property type="entry name" value="SDR_fam"/>
</dbReference>
<evidence type="ECO:0000256" key="3">
    <source>
        <dbReference type="ARBA" id="ARBA00071493"/>
    </source>
</evidence>
<dbReference type="Gene3D" id="3.40.50.720">
    <property type="entry name" value="NAD(P)-binding Rossmann-like Domain"/>
    <property type="match status" value="1"/>
</dbReference>
<name>A0A4Z0ME37_9BACT</name>
<dbReference type="Proteomes" id="UP000298284">
    <property type="component" value="Unassembled WGS sequence"/>
</dbReference>
<keyword evidence="6" id="KW-1185">Reference proteome</keyword>
<organism evidence="5 6">
    <name type="scientific">Hymenobacter wooponensis</name>
    <dbReference type="NCBI Taxonomy" id="1525360"/>
    <lineage>
        <taxon>Bacteria</taxon>
        <taxon>Pseudomonadati</taxon>
        <taxon>Bacteroidota</taxon>
        <taxon>Cytophagia</taxon>
        <taxon>Cytophagales</taxon>
        <taxon>Hymenobacteraceae</taxon>
        <taxon>Hymenobacter</taxon>
    </lineage>
</organism>
<proteinExistence type="inferred from homology"/>
<dbReference type="InterPro" id="IPR036291">
    <property type="entry name" value="NAD(P)-bd_dom_sf"/>
</dbReference>
<dbReference type="AlphaFoldDB" id="A0A4Z0ME37"/>
<dbReference type="GO" id="GO:0016491">
    <property type="term" value="F:oxidoreductase activity"/>
    <property type="evidence" value="ECO:0007669"/>
    <property type="project" value="UniProtKB-KW"/>
</dbReference>
<comment type="similarity">
    <text evidence="1">Belongs to the short-chain dehydrogenases/reductases (SDR) family.</text>
</comment>
<dbReference type="PRINTS" id="PR00081">
    <property type="entry name" value="GDHRDH"/>
</dbReference>
<dbReference type="PANTHER" id="PTHR24320:SF148">
    <property type="entry name" value="NAD(P)-BINDING ROSSMANN-FOLD SUPERFAMILY PROTEIN"/>
    <property type="match status" value="1"/>
</dbReference>
<dbReference type="OrthoDB" id="597510at2"/>
<dbReference type="RefSeq" id="WP_135532744.1">
    <property type="nucleotide sequence ID" value="NZ_SRKZ01000008.1"/>
</dbReference>
<protein>
    <recommendedName>
        <fullName evidence="3">Probable oxidoreductase</fullName>
    </recommendedName>
</protein>
<evidence type="ECO:0000313" key="5">
    <source>
        <dbReference type="EMBL" id="TGD77558.1"/>
    </source>
</evidence>
<accession>A0A4Z0ME37</accession>
<evidence type="ECO:0000313" key="6">
    <source>
        <dbReference type="Proteomes" id="UP000298284"/>
    </source>
</evidence>
<reference evidence="5 6" key="1">
    <citation type="submission" date="2019-04" db="EMBL/GenBank/DDBJ databases">
        <authorList>
            <person name="Feng G."/>
            <person name="Zhang J."/>
            <person name="Zhu H."/>
        </authorList>
    </citation>
    <scope>NUCLEOTIDE SEQUENCE [LARGE SCALE GENOMIC DNA]</scope>
    <source>
        <strain evidence="5 6">JCM 19491</strain>
    </source>
</reference>
<evidence type="ECO:0000256" key="4">
    <source>
        <dbReference type="SAM" id="MobiDB-lite"/>
    </source>
</evidence>
<dbReference type="NCBIfam" id="NF004845">
    <property type="entry name" value="PRK06196.1"/>
    <property type="match status" value="1"/>
</dbReference>
<dbReference type="FunFam" id="3.40.50.720:FF:000594">
    <property type="entry name" value="Short-chain oxidoreductase"/>
    <property type="match status" value="1"/>
</dbReference>
<evidence type="ECO:0000256" key="2">
    <source>
        <dbReference type="ARBA" id="ARBA00023002"/>
    </source>
</evidence>
<dbReference type="EMBL" id="SRKZ01000008">
    <property type="protein sequence ID" value="TGD77558.1"/>
    <property type="molecule type" value="Genomic_DNA"/>
</dbReference>
<keyword evidence="2" id="KW-0560">Oxidoreductase</keyword>
<gene>
    <name evidence="5" type="ORF">EU557_22530</name>
</gene>
<evidence type="ECO:0000256" key="1">
    <source>
        <dbReference type="ARBA" id="ARBA00006484"/>
    </source>
</evidence>
<dbReference type="PANTHER" id="PTHR24320">
    <property type="entry name" value="RETINOL DEHYDROGENASE"/>
    <property type="match status" value="1"/>
</dbReference>
<comment type="caution">
    <text evidence="5">The sequence shown here is derived from an EMBL/GenBank/DDBJ whole genome shotgun (WGS) entry which is preliminary data.</text>
</comment>
<dbReference type="SUPFAM" id="SSF51735">
    <property type="entry name" value="NAD(P)-binding Rossmann-fold domains"/>
    <property type="match status" value="1"/>
</dbReference>
<dbReference type="Pfam" id="PF00106">
    <property type="entry name" value="adh_short"/>
    <property type="match status" value="1"/>
</dbReference>
<feature type="region of interest" description="Disordered" evidence="4">
    <location>
        <begin position="1"/>
        <end position="21"/>
    </location>
</feature>